<dbReference type="AlphaFoldDB" id="X1THT1"/>
<evidence type="ECO:0000313" key="1">
    <source>
        <dbReference type="EMBL" id="GAI90916.1"/>
    </source>
</evidence>
<gene>
    <name evidence="1" type="ORF">S12H4_26600</name>
</gene>
<accession>X1THT1</accession>
<name>X1THT1_9ZZZZ</name>
<dbReference type="EMBL" id="BARW01015113">
    <property type="protein sequence ID" value="GAI90916.1"/>
    <property type="molecule type" value="Genomic_DNA"/>
</dbReference>
<organism evidence="1">
    <name type="scientific">marine sediment metagenome</name>
    <dbReference type="NCBI Taxonomy" id="412755"/>
    <lineage>
        <taxon>unclassified sequences</taxon>
        <taxon>metagenomes</taxon>
        <taxon>ecological metagenomes</taxon>
    </lineage>
</organism>
<protein>
    <submittedName>
        <fullName evidence="1">Uncharacterized protein</fullName>
    </submittedName>
</protein>
<reference evidence="1" key="1">
    <citation type="journal article" date="2014" name="Front. Microbiol.">
        <title>High frequency of phylogenetically diverse reductive dehalogenase-homologous genes in deep subseafloor sedimentary metagenomes.</title>
        <authorList>
            <person name="Kawai M."/>
            <person name="Futagami T."/>
            <person name="Toyoda A."/>
            <person name="Takaki Y."/>
            <person name="Nishi S."/>
            <person name="Hori S."/>
            <person name="Arai W."/>
            <person name="Tsubouchi T."/>
            <person name="Morono Y."/>
            <person name="Uchiyama I."/>
            <person name="Ito T."/>
            <person name="Fujiyama A."/>
            <person name="Inagaki F."/>
            <person name="Takami H."/>
        </authorList>
    </citation>
    <scope>NUCLEOTIDE SEQUENCE</scope>
    <source>
        <strain evidence="1">Expedition CK06-06</strain>
    </source>
</reference>
<comment type="caution">
    <text evidence="1">The sequence shown here is derived from an EMBL/GenBank/DDBJ whole genome shotgun (WGS) entry which is preliminary data.</text>
</comment>
<sequence length="44" mass="5015">MDIKKGLKTLVDKFLKEEKVDTAAVERAKRQQEAMKQAAKTLPK</sequence>
<proteinExistence type="predicted"/>